<gene>
    <name evidence="1" type="ORF">CALCODRAFT_38293</name>
</gene>
<reference evidence="1 2" key="1">
    <citation type="journal article" date="2016" name="Mol. Biol. Evol.">
        <title>Comparative Genomics of Early-Diverging Mushroom-Forming Fungi Provides Insights into the Origins of Lignocellulose Decay Capabilities.</title>
        <authorList>
            <person name="Nagy L.G."/>
            <person name="Riley R."/>
            <person name="Tritt A."/>
            <person name="Adam C."/>
            <person name="Daum C."/>
            <person name="Floudas D."/>
            <person name="Sun H."/>
            <person name="Yadav J.S."/>
            <person name="Pangilinan J."/>
            <person name="Larsson K.H."/>
            <person name="Matsuura K."/>
            <person name="Barry K."/>
            <person name="Labutti K."/>
            <person name="Kuo R."/>
            <person name="Ohm R.A."/>
            <person name="Bhattacharya S.S."/>
            <person name="Shirouzu T."/>
            <person name="Yoshinaga Y."/>
            <person name="Martin F.M."/>
            <person name="Grigoriev I.V."/>
            <person name="Hibbett D.S."/>
        </authorList>
    </citation>
    <scope>NUCLEOTIDE SEQUENCE [LARGE SCALE GENOMIC DNA]</scope>
    <source>
        <strain evidence="1 2">HHB12733</strain>
    </source>
</reference>
<sequence>MSAPASGPATAMPAIPAMVCACCVLPSFDAGSCKHPKKLYREIPSAIVDYLKAAPTGEDFLAHLPGYLRHLNRDRCPSQPRDGYVFMVIDVRRLRPYRWTYTGLATDIKESLEEHLTRTYHVMTREPIGLVFCSCLHTPEAISMDSRGNPRETCEQRFLIEVANEVAKSLAYDIEVRKAFNVPSHKGNWGLTMYAVLSLFS</sequence>
<proteinExistence type="predicted"/>
<dbReference type="Proteomes" id="UP000076842">
    <property type="component" value="Unassembled WGS sequence"/>
</dbReference>
<dbReference type="EMBL" id="KV424029">
    <property type="protein sequence ID" value="KZT53792.1"/>
    <property type="molecule type" value="Genomic_DNA"/>
</dbReference>
<name>A0A165DYB5_9BASI</name>
<dbReference type="STRING" id="1353952.A0A165DYB5"/>
<organism evidence="1 2">
    <name type="scientific">Calocera cornea HHB12733</name>
    <dbReference type="NCBI Taxonomy" id="1353952"/>
    <lineage>
        <taxon>Eukaryota</taxon>
        <taxon>Fungi</taxon>
        <taxon>Dikarya</taxon>
        <taxon>Basidiomycota</taxon>
        <taxon>Agaricomycotina</taxon>
        <taxon>Dacrymycetes</taxon>
        <taxon>Dacrymycetales</taxon>
        <taxon>Dacrymycetaceae</taxon>
        <taxon>Calocera</taxon>
    </lineage>
</organism>
<evidence type="ECO:0000313" key="1">
    <source>
        <dbReference type="EMBL" id="KZT53792.1"/>
    </source>
</evidence>
<protein>
    <submittedName>
        <fullName evidence="1">Uncharacterized protein</fullName>
    </submittedName>
</protein>
<keyword evidence="2" id="KW-1185">Reference proteome</keyword>
<dbReference type="AlphaFoldDB" id="A0A165DYB5"/>
<dbReference type="InParanoid" id="A0A165DYB5"/>
<accession>A0A165DYB5</accession>
<evidence type="ECO:0000313" key="2">
    <source>
        <dbReference type="Proteomes" id="UP000076842"/>
    </source>
</evidence>